<feature type="domain" description="Bacterial DNA polymerase III alpha subunit NTPase" evidence="8">
    <location>
        <begin position="152"/>
        <end position="411"/>
    </location>
</feature>
<dbReference type="GO" id="GO:0003887">
    <property type="term" value="F:DNA-directed DNA polymerase activity"/>
    <property type="evidence" value="ECO:0007669"/>
    <property type="project" value="UniProtKB-KW"/>
</dbReference>
<comment type="subunit">
    <text evidence="6">DNA polymerase III contains a core (composed of alpha, epsilon and theta chains) that associates with a tau subunit. This core dimerizes to form the POLIII' complex. PolIII' associates with the gamma complex (composed of gamma, delta, delta', psi and chi chains) and with the beta chain to form the complete DNA polymerase III complex.</text>
</comment>
<proteinExistence type="predicted"/>
<dbReference type="InterPro" id="IPR040982">
    <property type="entry name" value="DNA_pol3_finger"/>
</dbReference>
<dbReference type="AlphaFoldDB" id="D1YJH7"/>
<evidence type="ECO:0000256" key="1">
    <source>
        <dbReference type="ARBA" id="ARBA00012417"/>
    </source>
</evidence>
<dbReference type="InterPro" id="IPR029460">
    <property type="entry name" value="DNAPol_HHH"/>
</dbReference>
<dbReference type="NCBIfam" id="TIGR00594">
    <property type="entry name" value="polc"/>
    <property type="match status" value="1"/>
</dbReference>
<evidence type="ECO:0000313" key="12">
    <source>
        <dbReference type="Proteomes" id="UP000003684"/>
    </source>
</evidence>
<evidence type="ECO:0000256" key="7">
    <source>
        <dbReference type="ARBA" id="ARBA00049244"/>
    </source>
</evidence>
<dbReference type="EMBL" id="ADFT01000018">
    <property type="protein sequence ID" value="EFB62446.1"/>
    <property type="molecule type" value="Genomic_DNA"/>
</dbReference>
<dbReference type="Pfam" id="PF17657">
    <property type="entry name" value="DNA_pol3_finger"/>
    <property type="match status" value="1"/>
</dbReference>
<dbReference type="Gene3D" id="3.20.20.140">
    <property type="entry name" value="Metal-dependent hydrolases"/>
    <property type="match status" value="1"/>
</dbReference>
<dbReference type="Gene3D" id="1.10.150.870">
    <property type="match status" value="1"/>
</dbReference>
<dbReference type="InterPro" id="IPR041931">
    <property type="entry name" value="DNA_pol3_alpha_thumb_dom"/>
</dbReference>
<dbReference type="InterPro" id="IPR011708">
    <property type="entry name" value="DNA_pol3_alpha_NTPase_dom"/>
</dbReference>
<dbReference type="EC" id="2.7.7.7" evidence="1"/>
<dbReference type="PANTHER" id="PTHR32294:SF0">
    <property type="entry name" value="DNA POLYMERASE III SUBUNIT ALPHA"/>
    <property type="match status" value="1"/>
</dbReference>
<sequence>MLQTNNPNMGANYVRILKDAVPTSSLVYLGVYADQGQQEYINYLRSLATQFELSLAAVEDGQYLNRNEQFLRRTLQAIKSNTHLENVEQLAKQAGSHYLKTSEELQVNYRKFEIEDALENAEKIGQLCNAKITFQDPQLPKFKQNKFPTSKEYLHSLAQNGLAKRFKGQIPERYQKRLDYELKVINEMGFDDYFLIVWDVMNFAHSVHITTGPGRGSAAGSLVSYALRITEVDPLEYNLLFERFLNPARQQMPDIDLDIPDNRRDEVIKYMFEKYGMNHAAQILTFGTLAAKQVLKDVCRVFGLNKVETYRWLDAIPHAKGKITLAEAYQKSKELQLLVNTNTFSKILFATAEHLENLPRHYSIHAAGLVITDDSLAEIVGLQAGPLGIPVTQQTKLNVESLGLLKIDFLGLRNLTILGNIIAALKSEGVEIDPNQIPLNDQETLALFQRGDTDAVFQFESDGIKRVLEQLHPDSFEDIVAVNALYRPGPMNNIGHFINRKHGKERVQYPDPSLKKILGPTYGVLVYQEQVMQTAQVLAGFSLGEADLLRRAMSKKNADVIQKEREKFIQGAVKLGRRKEVAEQVYDYIAQFANYGFNRSHAVAYSKIAFWLAYFKVHYPGAFYLSLLNSNIGNRNKIAQYLMQAQEAGIKTLPPDIENSQADFSLENGKILVGLKAIRGLRSDLLKQILEIKRPIKSMTDFLWKIDNNLLSADAIANLIKAGAFDRLAPNRNELLKINKDLVESVKMAGSNLSLFETLEPKIEEEKMPTAAEKSAMEVEAMGFSTGINPIIAVQKYARKYNAKRLQAFESNEQGIAVGKLMRIKQITTKKGDNMAFAVFSDSSGDKDFTIFPQVWKKVEENLKIGDIYLLQVKTQSDRFSPTKTQFLLSNARKVNFKD</sequence>
<reference evidence="11 12" key="1">
    <citation type="submission" date="2009-12" db="EMBL/GenBank/DDBJ databases">
        <title>Genome Sequence of Lactobacillus gasseri 224-1.</title>
        <authorList>
            <person name="Durkin A.S."/>
            <person name="Madupu R."/>
            <person name="Torralba M."/>
            <person name="Methe B."/>
            <person name="Sutton G."/>
            <person name="Strausberg R.L."/>
            <person name="Nelson K.E."/>
        </authorList>
    </citation>
    <scope>NUCLEOTIDE SEQUENCE [LARGE SCALE GENOMIC DNA]</scope>
    <source>
        <strain evidence="11 12">224-1</strain>
    </source>
</reference>
<evidence type="ECO:0000256" key="3">
    <source>
        <dbReference type="ARBA" id="ARBA00022695"/>
    </source>
</evidence>
<dbReference type="Gene3D" id="1.10.10.1600">
    <property type="entry name" value="Bacterial DNA polymerase III alpha subunit, thumb domain"/>
    <property type="match status" value="1"/>
</dbReference>
<dbReference type="Proteomes" id="UP000003684">
    <property type="component" value="Unassembled WGS sequence"/>
</dbReference>
<evidence type="ECO:0000259" key="10">
    <source>
        <dbReference type="Pfam" id="PF17657"/>
    </source>
</evidence>
<feature type="domain" description="DNA polymerase helix-hairpin-helix motif" evidence="9">
    <location>
        <begin position="649"/>
        <end position="735"/>
    </location>
</feature>
<name>D1YJH7_LACGS</name>
<gene>
    <name evidence="11" type="ORF">HMPREF9209_1085</name>
</gene>
<dbReference type="Pfam" id="PF07733">
    <property type="entry name" value="DNA_pol3_alpha"/>
    <property type="match status" value="1"/>
</dbReference>
<dbReference type="PANTHER" id="PTHR32294">
    <property type="entry name" value="DNA POLYMERASE III SUBUNIT ALPHA"/>
    <property type="match status" value="1"/>
</dbReference>
<evidence type="ECO:0000259" key="8">
    <source>
        <dbReference type="Pfam" id="PF07733"/>
    </source>
</evidence>
<dbReference type="Pfam" id="PF14579">
    <property type="entry name" value="HHH_6"/>
    <property type="match status" value="1"/>
</dbReference>
<dbReference type="CDD" id="cd04485">
    <property type="entry name" value="DnaE_OBF"/>
    <property type="match status" value="1"/>
</dbReference>
<keyword evidence="4" id="KW-0235">DNA replication</keyword>
<keyword evidence="5" id="KW-0239">DNA-directed DNA polymerase</keyword>
<comment type="caution">
    <text evidence="11">The sequence shown here is derived from an EMBL/GenBank/DDBJ whole genome shotgun (WGS) entry which is preliminary data.</text>
</comment>
<evidence type="ECO:0000256" key="5">
    <source>
        <dbReference type="ARBA" id="ARBA00022932"/>
    </source>
</evidence>
<evidence type="ECO:0000259" key="9">
    <source>
        <dbReference type="Pfam" id="PF14579"/>
    </source>
</evidence>
<evidence type="ECO:0000256" key="2">
    <source>
        <dbReference type="ARBA" id="ARBA00022679"/>
    </source>
</evidence>
<accession>D1YJH7</accession>
<dbReference type="InterPro" id="IPR004805">
    <property type="entry name" value="DnaE2/DnaE/PolC"/>
</dbReference>
<keyword evidence="2 11" id="KW-0808">Transferase</keyword>
<dbReference type="GO" id="GO:0006260">
    <property type="term" value="P:DNA replication"/>
    <property type="evidence" value="ECO:0007669"/>
    <property type="project" value="UniProtKB-KW"/>
</dbReference>
<organism evidence="11 12">
    <name type="scientific">Lactobacillus gasseri 224-1</name>
    <dbReference type="NCBI Taxonomy" id="679196"/>
    <lineage>
        <taxon>Bacteria</taxon>
        <taxon>Bacillati</taxon>
        <taxon>Bacillota</taxon>
        <taxon>Bacilli</taxon>
        <taxon>Lactobacillales</taxon>
        <taxon>Lactobacillaceae</taxon>
        <taxon>Lactobacillus</taxon>
    </lineage>
</organism>
<feature type="domain" description="DNA polymerase III alpha subunit finger" evidence="10">
    <location>
        <begin position="414"/>
        <end position="574"/>
    </location>
</feature>
<evidence type="ECO:0000256" key="6">
    <source>
        <dbReference type="ARBA" id="ARBA00026073"/>
    </source>
</evidence>
<evidence type="ECO:0000256" key="4">
    <source>
        <dbReference type="ARBA" id="ARBA00022705"/>
    </source>
</evidence>
<evidence type="ECO:0000313" key="11">
    <source>
        <dbReference type="EMBL" id="EFB62446.1"/>
    </source>
</evidence>
<keyword evidence="3 11" id="KW-0548">Nucleotidyltransferase</keyword>
<dbReference type="GO" id="GO:0008408">
    <property type="term" value="F:3'-5' exonuclease activity"/>
    <property type="evidence" value="ECO:0007669"/>
    <property type="project" value="InterPro"/>
</dbReference>
<comment type="catalytic activity">
    <reaction evidence="7">
        <text>DNA(n) + a 2'-deoxyribonucleoside 5'-triphosphate = DNA(n+1) + diphosphate</text>
        <dbReference type="Rhea" id="RHEA:22508"/>
        <dbReference type="Rhea" id="RHEA-COMP:17339"/>
        <dbReference type="Rhea" id="RHEA-COMP:17340"/>
        <dbReference type="ChEBI" id="CHEBI:33019"/>
        <dbReference type="ChEBI" id="CHEBI:61560"/>
        <dbReference type="ChEBI" id="CHEBI:173112"/>
        <dbReference type="EC" id="2.7.7.7"/>
    </reaction>
</comment>
<protein>
    <recommendedName>
        <fullName evidence="1">DNA-directed DNA polymerase</fullName>
        <ecNumber evidence="1">2.7.7.7</ecNumber>
    </recommendedName>
</protein>